<evidence type="ECO:0000313" key="1">
    <source>
        <dbReference type="EMBL" id="MDP9831240.1"/>
    </source>
</evidence>
<proteinExistence type="predicted"/>
<organism evidence="1 2">
    <name type="scientific">Kineosporia succinea</name>
    <dbReference type="NCBI Taxonomy" id="84632"/>
    <lineage>
        <taxon>Bacteria</taxon>
        <taxon>Bacillati</taxon>
        <taxon>Actinomycetota</taxon>
        <taxon>Actinomycetes</taxon>
        <taxon>Kineosporiales</taxon>
        <taxon>Kineosporiaceae</taxon>
        <taxon>Kineosporia</taxon>
    </lineage>
</organism>
<dbReference type="EMBL" id="JAUSQZ010000001">
    <property type="protein sequence ID" value="MDP9831240.1"/>
    <property type="molecule type" value="Genomic_DNA"/>
</dbReference>
<name>A0ABT9PGH2_9ACTN</name>
<dbReference type="SUPFAM" id="SSF51679">
    <property type="entry name" value="Bacterial luciferase-like"/>
    <property type="match status" value="1"/>
</dbReference>
<sequence>MPRHSDACNLFNSGDHHVLKHRLDVLGGHCETEGRDLDSPHRTVLSSLHLTRDGARREEPEPRSAVERFARPAELGIDEVIANSPVVSEPKVFELFAQVAQGSAAVVPAVRTP</sequence>
<evidence type="ECO:0000313" key="2">
    <source>
        <dbReference type="Proteomes" id="UP001235712"/>
    </source>
</evidence>
<dbReference type="InterPro" id="IPR036661">
    <property type="entry name" value="Luciferase-like_sf"/>
</dbReference>
<accession>A0ABT9PGH2</accession>
<reference evidence="1 2" key="1">
    <citation type="submission" date="2023-07" db="EMBL/GenBank/DDBJ databases">
        <title>Sequencing the genomes of 1000 actinobacteria strains.</title>
        <authorList>
            <person name="Klenk H.-P."/>
        </authorList>
    </citation>
    <scope>NUCLEOTIDE SEQUENCE [LARGE SCALE GENOMIC DNA]</scope>
    <source>
        <strain evidence="1 2">DSM 44388</strain>
    </source>
</reference>
<keyword evidence="2" id="KW-1185">Reference proteome</keyword>
<protein>
    <submittedName>
        <fullName evidence="1">Uncharacterized protein</fullName>
    </submittedName>
</protein>
<dbReference type="Proteomes" id="UP001235712">
    <property type="component" value="Unassembled WGS sequence"/>
</dbReference>
<dbReference type="RefSeq" id="WP_307250816.1">
    <property type="nucleotide sequence ID" value="NZ_JAUSQZ010000001.1"/>
</dbReference>
<gene>
    <name evidence="1" type="ORF">J2S57_006989</name>
</gene>
<comment type="caution">
    <text evidence="1">The sequence shown here is derived from an EMBL/GenBank/DDBJ whole genome shotgun (WGS) entry which is preliminary data.</text>
</comment>